<keyword evidence="1" id="KW-0812">Transmembrane</keyword>
<keyword evidence="1" id="KW-0472">Membrane</keyword>
<proteinExistence type="predicted"/>
<feature type="transmembrane region" description="Helical" evidence="1">
    <location>
        <begin position="173"/>
        <end position="191"/>
    </location>
</feature>
<evidence type="ECO:0000313" key="3">
    <source>
        <dbReference type="Proteomes" id="UP000051242"/>
    </source>
</evidence>
<name>A0A0R2TAG9_9GAMM</name>
<dbReference type="EMBL" id="LICD01000011">
    <property type="protein sequence ID" value="KRO84165.1"/>
    <property type="molecule type" value="Genomic_DNA"/>
</dbReference>
<dbReference type="AlphaFoldDB" id="A0A0R2TAG9"/>
<feature type="transmembrane region" description="Helical" evidence="1">
    <location>
        <begin position="230"/>
        <end position="252"/>
    </location>
</feature>
<evidence type="ECO:0008006" key="4">
    <source>
        <dbReference type="Google" id="ProtNLM"/>
    </source>
</evidence>
<evidence type="ECO:0000313" key="2">
    <source>
        <dbReference type="EMBL" id="KRO84165.1"/>
    </source>
</evidence>
<feature type="transmembrane region" description="Helical" evidence="1">
    <location>
        <begin position="340"/>
        <end position="361"/>
    </location>
</feature>
<accession>A0A0R2TAG9</accession>
<sequence length="398" mass="44057">MTQPIKTALSLLPLLGYLIFLIFSAYSKPLYTWDTVPYTATILSADIKDPQLLHTRTYEYLQRSLSPQQYASITSGAYAADLENNADHFISQLDMYRIKPAYVIALRTFTALGAEPLTSLRLLSLIPGVLFCLLLFAWLSRSCSTLGAALIVVAFAVVGRLADLSRVPVPDNLSALIVFAALYALVCKQWLRVAVFLLVASVCVRTNNILFAGLVLLWQSFSAYAQSASLRSPAVMLFAGGLGLSSALYFTINGLFDYSWWRLFYHTFVQSQVDIPGFAQPFVFETYWAVVQSALVQIAASGATIATSMPFFVLLLLLCSRGVSRQLLAEALTPRTLVSLQHLALLCLPLFAAFLVLFPLVLGWDRFFLPFYALITVAAAERWSVKREKATQNDPKSL</sequence>
<comment type="caution">
    <text evidence="2">The sequence shown here is derived from an EMBL/GenBank/DDBJ whole genome shotgun (WGS) entry which is preliminary data.</text>
</comment>
<feature type="transmembrane region" description="Helical" evidence="1">
    <location>
        <begin position="145"/>
        <end position="161"/>
    </location>
</feature>
<keyword evidence="1" id="KW-1133">Transmembrane helix</keyword>
<protein>
    <recommendedName>
        <fullName evidence="4">Glycosyltransferase RgtA/B/C/D-like domain-containing protein</fullName>
    </recommendedName>
</protein>
<feature type="transmembrane region" description="Helical" evidence="1">
    <location>
        <begin position="294"/>
        <end position="319"/>
    </location>
</feature>
<gene>
    <name evidence="2" type="ORF">ABR85_04215</name>
</gene>
<evidence type="ECO:0000256" key="1">
    <source>
        <dbReference type="SAM" id="Phobius"/>
    </source>
</evidence>
<feature type="transmembrane region" description="Helical" evidence="1">
    <location>
        <begin position="6"/>
        <end position="26"/>
    </location>
</feature>
<organism evidence="2 3">
    <name type="scientific">OM182 bacterium BACL3 MAG-120619-bin3</name>
    <dbReference type="NCBI Taxonomy" id="1655593"/>
    <lineage>
        <taxon>Bacteria</taxon>
        <taxon>Pseudomonadati</taxon>
        <taxon>Pseudomonadota</taxon>
        <taxon>Gammaproteobacteria</taxon>
        <taxon>OMG group</taxon>
        <taxon>OM182 clade</taxon>
    </lineage>
</organism>
<feature type="transmembrane region" description="Helical" evidence="1">
    <location>
        <begin position="122"/>
        <end position="139"/>
    </location>
</feature>
<dbReference type="Proteomes" id="UP000051242">
    <property type="component" value="Unassembled WGS sequence"/>
</dbReference>
<reference evidence="2 3" key="1">
    <citation type="submission" date="2015-10" db="EMBL/GenBank/DDBJ databases">
        <title>Metagenome-Assembled Genomes uncover a global brackish microbiome.</title>
        <authorList>
            <person name="Hugerth L.W."/>
            <person name="Larsson J."/>
            <person name="Alneberg J."/>
            <person name="Lindh M.V."/>
            <person name="Legrand C."/>
            <person name="Pinhassi J."/>
            <person name="Andersson A.F."/>
        </authorList>
    </citation>
    <scope>NUCLEOTIDE SEQUENCE [LARGE SCALE GENOMIC DNA]</scope>
    <source>
        <strain evidence="2">BACL22 MAG-120619-bin3</strain>
    </source>
</reference>